<organism evidence="3 4">
    <name type="scientific">Selenomonas ruminantium</name>
    <dbReference type="NCBI Taxonomy" id="971"/>
    <lineage>
        <taxon>Bacteria</taxon>
        <taxon>Bacillati</taxon>
        <taxon>Bacillota</taxon>
        <taxon>Negativicutes</taxon>
        <taxon>Selenomonadales</taxon>
        <taxon>Selenomonadaceae</taxon>
        <taxon>Selenomonas</taxon>
    </lineage>
</organism>
<dbReference type="Pfam" id="PF02169">
    <property type="entry name" value="LPP20"/>
    <property type="match status" value="1"/>
</dbReference>
<name>A0A1I0W195_SELRU</name>
<dbReference type="EMBL" id="FOJX01000002">
    <property type="protein sequence ID" value="SFA82314.1"/>
    <property type="molecule type" value="Genomic_DNA"/>
</dbReference>
<keyword evidence="3" id="KW-0449">Lipoprotein</keyword>
<evidence type="ECO:0000259" key="2">
    <source>
        <dbReference type="Pfam" id="PF02169"/>
    </source>
</evidence>
<feature type="signal peptide" evidence="1">
    <location>
        <begin position="1"/>
        <end position="21"/>
    </location>
</feature>
<gene>
    <name evidence="3" type="ORF">SAMN05216587_10229</name>
</gene>
<dbReference type="RefSeq" id="WP_177188195.1">
    <property type="nucleotide sequence ID" value="NZ_FOJX01000002.1"/>
</dbReference>
<accession>A0A1I0W195</accession>
<protein>
    <submittedName>
        <fullName evidence="3">LPP20 lipoprotein</fullName>
    </submittedName>
</protein>
<dbReference type="Proteomes" id="UP000183843">
    <property type="component" value="Unassembled WGS sequence"/>
</dbReference>
<dbReference type="InterPro" id="IPR024952">
    <property type="entry name" value="LPP20-like_dom"/>
</dbReference>
<sequence length="269" mass="28977">MKKILVLVTLWMMLLVNTVFAAEISDEGYVEATGVGEPGQSYSAGIRAAEMVAFRKAAQEIADMSIDSDTTVEQGMTQNDTIRAKVKAVLHHAKVVNEYKGSDGYYYATVRVPVFGSHSIASAVLPKNEKIEPFPQPQVKVVQPNEGVKESQDTIVLAGGYTGVIIDCRGLGLATAMSPVIKTDKGEKVYGYKNLDTEIVINKGMASYAKSTTENVARAGSHPLIIKAVDVEGYGKKCNPVISTKDANRMLAENGTAHFLEACAVVFVR</sequence>
<evidence type="ECO:0000313" key="4">
    <source>
        <dbReference type="Proteomes" id="UP000183843"/>
    </source>
</evidence>
<keyword evidence="1" id="KW-0732">Signal</keyword>
<proteinExistence type="predicted"/>
<reference evidence="3 4" key="1">
    <citation type="submission" date="2016-10" db="EMBL/GenBank/DDBJ databases">
        <authorList>
            <person name="de Groot N.N."/>
        </authorList>
    </citation>
    <scope>NUCLEOTIDE SEQUENCE [LARGE SCALE GENOMIC DNA]</scope>
    <source>
        <strain evidence="3 4">L14</strain>
    </source>
</reference>
<feature type="chain" id="PRO_5010260386" evidence="1">
    <location>
        <begin position="22"/>
        <end position="269"/>
    </location>
</feature>
<evidence type="ECO:0000313" key="3">
    <source>
        <dbReference type="EMBL" id="SFA82314.1"/>
    </source>
</evidence>
<dbReference type="AlphaFoldDB" id="A0A1I0W195"/>
<feature type="domain" description="Lipoprotein LPP20-like" evidence="2">
    <location>
        <begin position="32"/>
        <end position="111"/>
    </location>
</feature>
<evidence type="ECO:0000256" key="1">
    <source>
        <dbReference type="SAM" id="SignalP"/>
    </source>
</evidence>